<accession>A0A377IVH1</accession>
<dbReference type="InterPro" id="IPR030396">
    <property type="entry name" value="Peptidase_S6_dom"/>
</dbReference>
<evidence type="ECO:0000256" key="7">
    <source>
        <dbReference type="ARBA" id="ARBA00022670"/>
    </source>
</evidence>
<dbReference type="Gene3D" id="2.160.20.20">
    <property type="match status" value="1"/>
</dbReference>
<dbReference type="InterPro" id="IPR011050">
    <property type="entry name" value="Pectin_lyase_fold/virulence"/>
</dbReference>
<dbReference type="PROSITE" id="PS51691">
    <property type="entry name" value="PEPTIDASE_S6"/>
    <property type="match status" value="1"/>
</dbReference>
<dbReference type="InterPro" id="IPR050909">
    <property type="entry name" value="Bact_Autotransporter_VF"/>
</dbReference>
<evidence type="ECO:0000256" key="10">
    <source>
        <dbReference type="ARBA" id="ARBA00022764"/>
    </source>
</evidence>
<dbReference type="InterPro" id="IPR006315">
    <property type="entry name" value="OM_autotransptr_brl_dom"/>
</dbReference>
<dbReference type="InterPro" id="IPR004899">
    <property type="entry name" value="Pertactin_central"/>
</dbReference>
<evidence type="ECO:0000259" key="17">
    <source>
        <dbReference type="PROSITE" id="PS51208"/>
    </source>
</evidence>
<evidence type="ECO:0000256" key="16">
    <source>
        <dbReference type="SAM" id="SignalP"/>
    </source>
</evidence>
<gene>
    <name evidence="19" type="primary">hap1</name>
    <name evidence="19" type="ORF">NCTC13335_00094</name>
</gene>
<dbReference type="GO" id="GO:0009279">
    <property type="term" value="C:cell outer membrane"/>
    <property type="evidence" value="ECO:0007669"/>
    <property type="project" value="UniProtKB-SubCell"/>
</dbReference>
<keyword evidence="15" id="KW-0998">Cell outer membrane</keyword>
<dbReference type="GO" id="GO:0005576">
    <property type="term" value="C:extracellular region"/>
    <property type="evidence" value="ECO:0007669"/>
    <property type="project" value="UniProtKB-SubCell"/>
</dbReference>
<dbReference type="PANTHER" id="PTHR12338:SF10">
    <property type="entry name" value="ADHESION AND PENETRATION PROTEIN AUTOTRANSPORTER"/>
    <property type="match status" value="1"/>
</dbReference>
<dbReference type="SUPFAM" id="SSF103515">
    <property type="entry name" value="Autotransporter"/>
    <property type="match status" value="1"/>
</dbReference>
<evidence type="ECO:0000313" key="20">
    <source>
        <dbReference type="Proteomes" id="UP000255264"/>
    </source>
</evidence>
<dbReference type="NCBIfam" id="TIGR01414">
    <property type="entry name" value="autotrans_barl"/>
    <property type="match status" value="1"/>
</dbReference>
<evidence type="ECO:0000256" key="14">
    <source>
        <dbReference type="ARBA" id="ARBA00023145"/>
    </source>
</evidence>
<dbReference type="InterPro" id="IPR036709">
    <property type="entry name" value="Autotransporte_beta_dom_sf"/>
</dbReference>
<comment type="subcellular location">
    <subcellularLocation>
        <location evidence="3">Cell outer membrane</location>
        <topology evidence="3">Multi-pass membrane protein</topology>
    </subcellularLocation>
    <subcellularLocation>
        <location evidence="1">Cell surface</location>
    </subcellularLocation>
    <subcellularLocation>
        <location evidence="2">Periplasm</location>
    </subcellularLocation>
    <subcellularLocation>
        <location evidence="4">Secreted</location>
    </subcellularLocation>
</comment>
<dbReference type="SUPFAM" id="SSF51126">
    <property type="entry name" value="Pectin lyase-like"/>
    <property type="match status" value="1"/>
</dbReference>
<dbReference type="Gene3D" id="2.40.10.120">
    <property type="match status" value="1"/>
</dbReference>
<dbReference type="GO" id="GO:0009986">
    <property type="term" value="C:cell surface"/>
    <property type="evidence" value="ECO:0007669"/>
    <property type="project" value="UniProtKB-SubCell"/>
</dbReference>
<keyword evidence="13" id="KW-0472">Membrane</keyword>
<dbReference type="RefSeq" id="WP_115002459.1">
    <property type="nucleotide sequence ID" value="NZ_UGHS01000001.1"/>
</dbReference>
<keyword evidence="14" id="KW-0865">Zymogen</keyword>
<dbReference type="PRINTS" id="PR00921">
    <property type="entry name" value="IGASERPTASE"/>
</dbReference>
<feature type="domain" description="Autotransporter" evidence="17">
    <location>
        <begin position="1013"/>
        <end position="1266"/>
    </location>
</feature>
<evidence type="ECO:0000256" key="8">
    <source>
        <dbReference type="ARBA" id="ARBA00022692"/>
    </source>
</evidence>
<organism evidence="19 20">
    <name type="scientific">Haemophilus pittmaniae</name>
    <dbReference type="NCBI Taxonomy" id="249188"/>
    <lineage>
        <taxon>Bacteria</taxon>
        <taxon>Pseudomonadati</taxon>
        <taxon>Pseudomonadota</taxon>
        <taxon>Gammaproteobacteria</taxon>
        <taxon>Pasteurellales</taxon>
        <taxon>Pasteurellaceae</taxon>
        <taxon>Haemophilus</taxon>
    </lineage>
</organism>
<dbReference type="Proteomes" id="UP000255264">
    <property type="component" value="Unassembled WGS sequence"/>
</dbReference>
<dbReference type="Gene3D" id="2.40.128.130">
    <property type="entry name" value="Autotransporter beta-domain"/>
    <property type="match status" value="1"/>
</dbReference>
<reference evidence="19 20" key="1">
    <citation type="submission" date="2018-06" db="EMBL/GenBank/DDBJ databases">
        <authorList>
            <consortium name="Pathogen Informatics"/>
            <person name="Doyle S."/>
        </authorList>
    </citation>
    <scope>NUCLEOTIDE SEQUENCE [LARGE SCALE GENOMIC DNA]</scope>
    <source>
        <strain evidence="19 20">NCTC13335</strain>
    </source>
</reference>
<keyword evidence="7" id="KW-0645">Protease</keyword>
<evidence type="ECO:0000256" key="5">
    <source>
        <dbReference type="ARBA" id="ARBA00022452"/>
    </source>
</evidence>
<evidence type="ECO:0000256" key="6">
    <source>
        <dbReference type="ARBA" id="ARBA00022525"/>
    </source>
</evidence>
<dbReference type="PANTHER" id="PTHR12338">
    <property type="entry name" value="AUTOTRANSPORTER"/>
    <property type="match status" value="1"/>
</dbReference>
<keyword evidence="11 19" id="KW-0378">Hydrolase</keyword>
<keyword evidence="6" id="KW-0964">Secreted</keyword>
<keyword evidence="10" id="KW-0574">Periplasm</keyword>
<dbReference type="Pfam" id="PF03212">
    <property type="entry name" value="Pertactin"/>
    <property type="match status" value="1"/>
</dbReference>
<evidence type="ECO:0000256" key="9">
    <source>
        <dbReference type="ARBA" id="ARBA00022729"/>
    </source>
</evidence>
<evidence type="ECO:0000256" key="2">
    <source>
        <dbReference type="ARBA" id="ARBA00004418"/>
    </source>
</evidence>
<dbReference type="PROSITE" id="PS00135">
    <property type="entry name" value="TRYPSIN_SER"/>
    <property type="match status" value="1"/>
</dbReference>
<dbReference type="OrthoDB" id="8610050at2"/>
<dbReference type="EC" id="3.4.21.-" evidence="19"/>
<dbReference type="GO" id="GO:0042597">
    <property type="term" value="C:periplasmic space"/>
    <property type="evidence" value="ECO:0007669"/>
    <property type="project" value="UniProtKB-SubCell"/>
</dbReference>
<keyword evidence="12" id="KW-0720">Serine protease</keyword>
<evidence type="ECO:0000256" key="1">
    <source>
        <dbReference type="ARBA" id="ARBA00004241"/>
    </source>
</evidence>
<feature type="chain" id="PRO_5017077161" evidence="16">
    <location>
        <begin position="26"/>
        <end position="1266"/>
    </location>
</feature>
<dbReference type="EC" id="3.4.21.72" evidence="19"/>
<dbReference type="InterPro" id="IPR000710">
    <property type="entry name" value="Peptidase_S6"/>
</dbReference>
<dbReference type="AlphaFoldDB" id="A0A377IVH1"/>
<evidence type="ECO:0000256" key="4">
    <source>
        <dbReference type="ARBA" id="ARBA00004613"/>
    </source>
</evidence>
<protein>
    <submittedName>
        <fullName evidence="19">Adhesion and penetration protein</fullName>
        <ecNumber evidence="19">3.4.21.-</ecNumber>
        <ecNumber evidence="19">3.4.21.72</ecNumber>
    </submittedName>
</protein>
<dbReference type="GO" id="GO:0006508">
    <property type="term" value="P:proteolysis"/>
    <property type="evidence" value="ECO:0007669"/>
    <property type="project" value="UniProtKB-KW"/>
</dbReference>
<dbReference type="Pfam" id="PF02395">
    <property type="entry name" value="Peptidase_S6"/>
    <property type="match status" value="1"/>
</dbReference>
<keyword evidence="20" id="KW-1185">Reference proteome</keyword>
<keyword evidence="9 16" id="KW-0732">Signal</keyword>
<sequence length="1266" mass="139840">MQKTNFKPKFIAAFVALNLTSMSFAGQVYSGVDYQYFRDFAENKGKFTPGTQNIAVLNKKGESIGTIMQNAPMMDFSVVSRNGVAALVGDQYIVSVAHNVGYRNVDFGMEGSNPDQHRFAYNIVKRNNYKNDRTHPYMTDYHNPRLAKFVTEAAPIEMVSNMQGSTYGDLEKYPMRVRIGSGWQFLRDDNDNGNHIAMAYNYLTAGNTFMQGWANNGEVSLSGDVRHPNQYGPLPISGSSGDSGSPMFIYDKTAGKWLLNGVLRSGHPYQGKENTYQIARKDYLDEILDSDLLTVFEFTSASYDWTTNGNGSGKLAKKGSRIVVNTPLANYSLPSSGRDEFFGYGGPNPYMPALHHGKNIYLGNMQSSTITLKNDIDQGAGGLTFEGDFVVQPANDETWKGAGISVGEGSTVTWKIKNPAGDRLSKIGQGTLLVNGKGENLGDISVGDGVVVLNQQADEQGKKQAFNQLGIVSGRPTVKLESADQVNPNNIYFGFRGGRLDLNGHSLTFNRIQNTDEGAQIVNHNKGTAATITILGNAQINNENNINQSKATAFNGWLGETNTTLHNARLNVVYRPTHADSVFLLSGGTNLNGNITQENGTLVLSGRPTPHAYNHQNRPALIGRPQGEVVIDDDWLSRTFKVEKFVINGGNTVVSRNVSAINGDWQLSNNANATLGVTDKQANLICARSDWAGLTKCTEQTLSDKVFASLERSQINGNFTLNNNTKLSVLGFADVTGNVVLHGQSLYHLAHNATQTGTLVLNNQTMGTVENATLKGDITLSDQAKLNFINTHFEHQIQGTKDTLIALSNSAYWTLPNSTTIGNLSLNNSQITLNPDFETQANNQTFNQLTLLGDLSGNGTFNYRTYLPENKGDHVAVHGLATGNFVLNVHNSGTEPQTLQQLSLLTLRNSAQTDNINVSLANGYVDVGVYRYELKNDNHDYRLYNPRKEKELAEQTHLVKDAKRLSEEQHKAEEAKHKQKELISRYSNSALSELSATVNSMLSVQHELDRVLVSDSDLSVWTNITQDKKRYDSDDFRAYQQNMNLRQVGVQKKVENGRMGAIFSHGRANNAFDEQISNQMDLTMVSAFAQYQWHDWQLGVNAGYGASSSKISGEQSQKIHRRVMSYGLNANYQFRLGELGVQPYLGVNRHFIEGENYQYEGVNIQTPKIAFNSYTTGVKVDYTFTPAQGVTIKPYFSVNYVDASNAHVQTQVNQATLQQQFGRYWQKELGVSGEIAHFHTSVYAAQSQGTQLSKQRTIGVKLGYRW</sequence>
<dbReference type="CDD" id="cd01343">
    <property type="entry name" value="PL1_Passenger_AT"/>
    <property type="match status" value="1"/>
</dbReference>
<dbReference type="EMBL" id="UGHS01000001">
    <property type="protein sequence ID" value="STO92274.1"/>
    <property type="molecule type" value="Genomic_DNA"/>
</dbReference>
<evidence type="ECO:0000259" key="18">
    <source>
        <dbReference type="PROSITE" id="PS51691"/>
    </source>
</evidence>
<proteinExistence type="predicted"/>
<name>A0A377IVH1_9PAST</name>
<keyword evidence="5" id="KW-1134">Transmembrane beta strand</keyword>
<evidence type="ECO:0000313" key="19">
    <source>
        <dbReference type="EMBL" id="STO92274.1"/>
    </source>
</evidence>
<dbReference type="Pfam" id="PF24078">
    <property type="entry name" value="Beta-sol_PIC_HAP1_IgA0_2nd"/>
    <property type="match status" value="1"/>
</dbReference>
<dbReference type="InterPro" id="IPR057393">
    <property type="entry name" value="PIC_HAP1_IgA0_b-sol2"/>
</dbReference>
<dbReference type="InterPro" id="IPR012332">
    <property type="entry name" value="Autotransporter_pectin_lyase_C"/>
</dbReference>
<dbReference type="PROSITE" id="PS51208">
    <property type="entry name" value="AUTOTRANSPORTER"/>
    <property type="match status" value="1"/>
</dbReference>
<dbReference type="SMART" id="SM00869">
    <property type="entry name" value="Autotransporter"/>
    <property type="match status" value="1"/>
</dbReference>
<dbReference type="Pfam" id="PF03797">
    <property type="entry name" value="Autotransporter"/>
    <property type="match status" value="1"/>
</dbReference>
<evidence type="ECO:0000256" key="11">
    <source>
        <dbReference type="ARBA" id="ARBA00022801"/>
    </source>
</evidence>
<dbReference type="InterPro" id="IPR005546">
    <property type="entry name" value="Autotransporte_beta"/>
</dbReference>
<evidence type="ECO:0000256" key="12">
    <source>
        <dbReference type="ARBA" id="ARBA00022825"/>
    </source>
</evidence>
<evidence type="ECO:0000256" key="15">
    <source>
        <dbReference type="ARBA" id="ARBA00023237"/>
    </source>
</evidence>
<evidence type="ECO:0000256" key="3">
    <source>
        <dbReference type="ARBA" id="ARBA00004571"/>
    </source>
</evidence>
<feature type="domain" description="Peptidase S6" evidence="18">
    <location>
        <begin position="26"/>
        <end position="286"/>
    </location>
</feature>
<keyword evidence="8" id="KW-0812">Transmembrane</keyword>
<evidence type="ECO:0000256" key="13">
    <source>
        <dbReference type="ARBA" id="ARBA00023136"/>
    </source>
</evidence>
<dbReference type="InterPro" id="IPR033116">
    <property type="entry name" value="TRYPSIN_SER"/>
</dbReference>
<feature type="signal peptide" evidence="16">
    <location>
        <begin position="1"/>
        <end position="25"/>
    </location>
</feature>
<dbReference type="GO" id="GO:0004252">
    <property type="term" value="F:serine-type endopeptidase activity"/>
    <property type="evidence" value="ECO:0007669"/>
    <property type="project" value="InterPro"/>
</dbReference>